<dbReference type="AlphaFoldDB" id="A0ABD3CYD5"/>
<dbReference type="EMBL" id="JAVIJP010000028">
    <property type="protein sequence ID" value="KAL3634099.1"/>
    <property type="molecule type" value="Genomic_DNA"/>
</dbReference>
<protein>
    <submittedName>
        <fullName evidence="1">Uncharacterized protein</fullName>
    </submittedName>
</protein>
<evidence type="ECO:0000313" key="2">
    <source>
        <dbReference type="Proteomes" id="UP001632038"/>
    </source>
</evidence>
<reference evidence="2" key="1">
    <citation type="journal article" date="2024" name="IScience">
        <title>Strigolactones Initiate the Formation of Haustorium-like Structures in Castilleja.</title>
        <authorList>
            <person name="Buerger M."/>
            <person name="Peterson D."/>
            <person name="Chory J."/>
        </authorList>
    </citation>
    <scope>NUCLEOTIDE SEQUENCE [LARGE SCALE GENOMIC DNA]</scope>
</reference>
<gene>
    <name evidence="1" type="ORF">CASFOL_021153</name>
</gene>
<keyword evidence="2" id="KW-1185">Reference proteome</keyword>
<organism evidence="1 2">
    <name type="scientific">Castilleja foliolosa</name>
    <dbReference type="NCBI Taxonomy" id="1961234"/>
    <lineage>
        <taxon>Eukaryota</taxon>
        <taxon>Viridiplantae</taxon>
        <taxon>Streptophyta</taxon>
        <taxon>Embryophyta</taxon>
        <taxon>Tracheophyta</taxon>
        <taxon>Spermatophyta</taxon>
        <taxon>Magnoliopsida</taxon>
        <taxon>eudicotyledons</taxon>
        <taxon>Gunneridae</taxon>
        <taxon>Pentapetalae</taxon>
        <taxon>asterids</taxon>
        <taxon>lamiids</taxon>
        <taxon>Lamiales</taxon>
        <taxon>Orobanchaceae</taxon>
        <taxon>Pedicularideae</taxon>
        <taxon>Castillejinae</taxon>
        <taxon>Castilleja</taxon>
    </lineage>
</organism>
<accession>A0ABD3CYD5</accession>
<dbReference type="Proteomes" id="UP001632038">
    <property type="component" value="Unassembled WGS sequence"/>
</dbReference>
<name>A0ABD3CYD5_9LAMI</name>
<comment type="caution">
    <text evidence="1">The sequence shown here is derived from an EMBL/GenBank/DDBJ whole genome shotgun (WGS) entry which is preliminary data.</text>
</comment>
<evidence type="ECO:0000313" key="1">
    <source>
        <dbReference type="EMBL" id="KAL3634099.1"/>
    </source>
</evidence>
<proteinExistence type="predicted"/>
<sequence length="172" mass="19043">MVYRKPNTEQKASQWRLVARNPSEDLEKLFKSLKRIPFSNLNELSSSDSTITDDSNKVSLHVLFGDAQVPQESMDDDTSLNTMKEQKLERIIIPFAVDSAQQEALFALKNLQFDDEGETYGSLTVVLCSGVNGGVTPGETRVIGFQNGLARAPAPRELHMAWRGLAAEMVVS</sequence>